<sequence length="700" mass="79387">MDTPRRPRGRPPSRSWAFFTTIVEPQKQSSAICRHCNQLVHYHQKWGQARTHLMKCSQFLRLMDTIPANEVPDWYLAEITRRQHVLNRNKSASICNVPGFQNEALTQPTSPFNTIQPTSIVTAPMMTFSKENRDELAGNTTNPLDVDQLEENVAMHLFTTISMEKLVNGKVEFPFLFQTLQACIPHGTLFRSESLMTKMLTRCFDSVKGRVDKFFKTGSVPITLSVDRTTPGSVCYMANLASSQNYPLYLESVKVENNSLDGEWGATDVARVMDTLSCPVAGCVLPCSSPDLQQTRKLLEERFPAMYFHGCMRDALWSIIRQIFTASETTEKKCNKLVPLAQEIQEFAVQCKDLVFFLPPQQRKVVPWKGTNCGSTMLHVTVTRRLTIEEAFDAILLAETFLDADDVLDELLSARHHGHRYDGSNHGATTSHLQTQLVQMVRCPEFVEKLRKFLEVLRPVHSLLVSVDHENEKETSLLLSEVYSSFSRLVQQYASSRVLQEDEKKAVQALVHQEQEIMLGSAHVLAYLLDPVLLGEDLPADMKVQVEQKMVSTDCTSRLPSDQEVLYAQYLEFQQFAITQKVHKAETLAFRDLPEDKQSPLQFWFTDGARWPLLQAFACRIFVMPVCAASAPRVVSEAGVALRHLDEKIYDFVMSEKLAFVRVNTHQLDLAEADESARVNVPQKFQLDNLPHDITASILV</sequence>
<gene>
    <name evidence="1" type="ORF">PsorP6_009450</name>
</gene>
<evidence type="ECO:0000313" key="2">
    <source>
        <dbReference type="Proteomes" id="UP001163321"/>
    </source>
</evidence>
<proteinExistence type="predicted"/>
<comment type="caution">
    <text evidence="1">The sequence shown here is derived from an EMBL/GenBank/DDBJ whole genome shotgun (WGS) entry which is preliminary data.</text>
</comment>
<name>A0ACC0W185_9STRA</name>
<dbReference type="EMBL" id="CM047584">
    <property type="protein sequence ID" value="KAI9911869.1"/>
    <property type="molecule type" value="Genomic_DNA"/>
</dbReference>
<protein>
    <submittedName>
        <fullName evidence="1">Uncharacterized protein</fullName>
    </submittedName>
</protein>
<dbReference type="Proteomes" id="UP001163321">
    <property type="component" value="Chromosome 5"/>
</dbReference>
<reference evidence="1 2" key="1">
    <citation type="journal article" date="2022" name="bioRxiv">
        <title>The genome of the oomycete Peronosclerospora sorghi, a cosmopolitan pathogen of maize and sorghum, is inflated with dispersed pseudogenes.</title>
        <authorList>
            <person name="Fletcher K."/>
            <person name="Martin F."/>
            <person name="Isakeit T."/>
            <person name="Cavanaugh K."/>
            <person name="Magill C."/>
            <person name="Michelmore R."/>
        </authorList>
    </citation>
    <scope>NUCLEOTIDE SEQUENCE [LARGE SCALE GENOMIC DNA]</scope>
    <source>
        <strain evidence="1">P6</strain>
    </source>
</reference>
<organism evidence="1 2">
    <name type="scientific">Peronosclerospora sorghi</name>
    <dbReference type="NCBI Taxonomy" id="230839"/>
    <lineage>
        <taxon>Eukaryota</taxon>
        <taxon>Sar</taxon>
        <taxon>Stramenopiles</taxon>
        <taxon>Oomycota</taxon>
        <taxon>Peronosporomycetes</taxon>
        <taxon>Peronosporales</taxon>
        <taxon>Peronosporaceae</taxon>
        <taxon>Peronosclerospora</taxon>
    </lineage>
</organism>
<keyword evidence="2" id="KW-1185">Reference proteome</keyword>
<accession>A0ACC0W185</accession>
<evidence type="ECO:0000313" key="1">
    <source>
        <dbReference type="EMBL" id="KAI9911869.1"/>
    </source>
</evidence>